<gene>
    <name evidence="2" type="ORF">HNQ77_002186</name>
</gene>
<keyword evidence="1" id="KW-0472">Membrane</keyword>
<accession>A0A841K1X1</accession>
<keyword evidence="3" id="KW-1185">Reference proteome</keyword>
<feature type="transmembrane region" description="Helical" evidence="1">
    <location>
        <begin position="6"/>
        <end position="27"/>
    </location>
</feature>
<organism evidence="2 3">
    <name type="scientific">Silvibacterium bohemicum</name>
    <dbReference type="NCBI Taxonomy" id="1577686"/>
    <lineage>
        <taxon>Bacteria</taxon>
        <taxon>Pseudomonadati</taxon>
        <taxon>Acidobacteriota</taxon>
        <taxon>Terriglobia</taxon>
        <taxon>Terriglobales</taxon>
        <taxon>Acidobacteriaceae</taxon>
        <taxon>Silvibacterium</taxon>
    </lineage>
</organism>
<dbReference type="EMBL" id="JACHEK010000004">
    <property type="protein sequence ID" value="MBB6144234.1"/>
    <property type="molecule type" value="Genomic_DNA"/>
</dbReference>
<dbReference type="Proteomes" id="UP000538666">
    <property type="component" value="Unassembled WGS sequence"/>
</dbReference>
<evidence type="ECO:0000313" key="2">
    <source>
        <dbReference type="EMBL" id="MBB6144234.1"/>
    </source>
</evidence>
<keyword evidence="1" id="KW-0812">Transmembrane</keyword>
<protein>
    <submittedName>
        <fullName evidence="2">Uncharacterized protein</fullName>
    </submittedName>
</protein>
<keyword evidence="1" id="KW-1133">Transmembrane helix</keyword>
<name>A0A841K1X1_9BACT</name>
<proteinExistence type="predicted"/>
<evidence type="ECO:0000256" key="1">
    <source>
        <dbReference type="SAM" id="Phobius"/>
    </source>
</evidence>
<comment type="caution">
    <text evidence="2">The sequence shown here is derived from an EMBL/GenBank/DDBJ whole genome shotgun (WGS) entry which is preliminary data.</text>
</comment>
<sequence length="34" mass="3818">MIVTVLLSVFLSVLVVCGLAFGFYLYIDGQSHRR</sequence>
<dbReference type="AlphaFoldDB" id="A0A841K1X1"/>
<reference evidence="2 3" key="1">
    <citation type="submission" date="2020-08" db="EMBL/GenBank/DDBJ databases">
        <title>Genomic Encyclopedia of Type Strains, Phase IV (KMG-IV): sequencing the most valuable type-strain genomes for metagenomic binning, comparative biology and taxonomic classification.</title>
        <authorList>
            <person name="Goeker M."/>
        </authorList>
    </citation>
    <scope>NUCLEOTIDE SEQUENCE [LARGE SCALE GENOMIC DNA]</scope>
    <source>
        <strain evidence="2 3">DSM 103733</strain>
    </source>
</reference>
<evidence type="ECO:0000313" key="3">
    <source>
        <dbReference type="Proteomes" id="UP000538666"/>
    </source>
</evidence>